<dbReference type="RefSeq" id="WP_183409023.1">
    <property type="nucleotide sequence ID" value="NZ_JACHWY010000001.1"/>
</dbReference>
<dbReference type="PANTHER" id="PTHR35399">
    <property type="entry name" value="SLR8030 PROTEIN"/>
    <property type="match status" value="1"/>
</dbReference>
<evidence type="ECO:0000313" key="2">
    <source>
        <dbReference type="EMBL" id="MBB3046319.1"/>
    </source>
</evidence>
<dbReference type="Pfam" id="PF05787">
    <property type="entry name" value="PhoX"/>
    <property type="match status" value="1"/>
</dbReference>
<proteinExistence type="predicted"/>
<dbReference type="AlphaFoldDB" id="A0A7W4W3P3"/>
<dbReference type="InterPro" id="IPR008557">
    <property type="entry name" value="PhoX"/>
</dbReference>
<dbReference type="PANTHER" id="PTHR35399:SF2">
    <property type="entry name" value="DUF839 DOMAIN-CONTAINING PROTEIN"/>
    <property type="match status" value="1"/>
</dbReference>
<accession>A0A7W4W3P3</accession>
<feature type="chain" id="PRO_5031195947" evidence="1">
    <location>
        <begin position="19"/>
        <end position="448"/>
    </location>
</feature>
<organism evidence="2 3">
    <name type="scientific">Litorivivens lipolytica</name>
    <dbReference type="NCBI Taxonomy" id="1524264"/>
    <lineage>
        <taxon>Bacteria</taxon>
        <taxon>Pseudomonadati</taxon>
        <taxon>Pseudomonadota</taxon>
        <taxon>Gammaproteobacteria</taxon>
        <taxon>Litorivivens</taxon>
    </lineage>
</organism>
<dbReference type="Proteomes" id="UP000537130">
    <property type="component" value="Unassembled WGS sequence"/>
</dbReference>
<evidence type="ECO:0000313" key="3">
    <source>
        <dbReference type="Proteomes" id="UP000537130"/>
    </source>
</evidence>
<sequence length="448" mass="48672">MTSLRRRTLLKQTFLAAAATTPAARSLSACLEVSSHQQMALPTGPLWNIGSLQPVNGLGLSLAKGCEARLLAVAGDRVVTPGGVSDRSDYSWHTYPDGGAVFARTEGGWVYTSNSEVPMVPLGGCGAISFNKEGVVDSAYSILSGTTQNCAGGTTPWQTWISCEESRDGQCFECDPFAPGQGQAKPALGIFAHEAFALDERRATAYLTEDTRDGRFYRWVADPEDRLDNGRLRLEKGRLQVMNIAGYADDCYPESDALVRGQLPVSWVDLSSPELRQDKHRGRLRRKGKAVPGTTFAGGEGLWQYTLPASVARTLQPKGGKAPDSLIFWTTKYDNRVWCLDVANQAVELIFDNSQIDEAIMSVDNLTVSPWGDILVAEDPSKDVARLIILNPNQGAKTLLEIHHPGSEICGPAFSPDGSRLYFSSQRYRKGGATYEVILPKELLPTAA</sequence>
<feature type="signal peptide" evidence="1">
    <location>
        <begin position="1"/>
        <end position="18"/>
    </location>
</feature>
<name>A0A7W4W3P3_9GAMM</name>
<dbReference type="InterPro" id="IPR011042">
    <property type="entry name" value="6-blade_b-propeller_TolB-like"/>
</dbReference>
<reference evidence="2 3" key="1">
    <citation type="submission" date="2020-08" db="EMBL/GenBank/DDBJ databases">
        <title>Genomic Encyclopedia of Type Strains, Phase III (KMG-III): the genomes of soil and plant-associated and newly described type strains.</title>
        <authorList>
            <person name="Whitman W."/>
        </authorList>
    </citation>
    <scope>NUCLEOTIDE SEQUENCE [LARGE SCALE GENOMIC DNA]</scope>
    <source>
        <strain evidence="2 3">CECT 8654</strain>
    </source>
</reference>
<protein>
    <submittedName>
        <fullName evidence="2">Sugar lactone lactonase YvrE</fullName>
    </submittedName>
</protein>
<gene>
    <name evidence="2" type="ORF">FHR99_000555</name>
</gene>
<dbReference type="SUPFAM" id="SSF63829">
    <property type="entry name" value="Calcium-dependent phosphotriesterase"/>
    <property type="match status" value="1"/>
</dbReference>
<evidence type="ECO:0000256" key="1">
    <source>
        <dbReference type="SAM" id="SignalP"/>
    </source>
</evidence>
<dbReference type="Gene3D" id="2.120.10.30">
    <property type="entry name" value="TolB, C-terminal domain"/>
    <property type="match status" value="1"/>
</dbReference>
<dbReference type="EMBL" id="JACHWY010000001">
    <property type="protein sequence ID" value="MBB3046319.1"/>
    <property type="molecule type" value="Genomic_DNA"/>
</dbReference>
<keyword evidence="3" id="KW-1185">Reference proteome</keyword>
<keyword evidence="1" id="KW-0732">Signal</keyword>
<comment type="caution">
    <text evidence="2">The sequence shown here is derived from an EMBL/GenBank/DDBJ whole genome shotgun (WGS) entry which is preliminary data.</text>
</comment>